<feature type="region of interest" description="Disordered" evidence="2">
    <location>
        <begin position="1"/>
        <end position="32"/>
    </location>
</feature>
<name>A0A101U5Z6_9ACTN</name>
<dbReference type="EMBL" id="LMWY01000011">
    <property type="protein sequence ID" value="KUO04635.1"/>
    <property type="molecule type" value="Genomic_DNA"/>
</dbReference>
<proteinExistence type="predicted"/>
<accession>A0A101U5Z6</accession>
<keyword evidence="4" id="KW-1185">Reference proteome</keyword>
<gene>
    <name evidence="3" type="ORF">AQJ67_10575</name>
</gene>
<organism evidence="3 4">
    <name type="scientific">Streptomyces caeruleatus</name>
    <dbReference type="NCBI Taxonomy" id="661399"/>
    <lineage>
        <taxon>Bacteria</taxon>
        <taxon>Bacillati</taxon>
        <taxon>Actinomycetota</taxon>
        <taxon>Actinomycetes</taxon>
        <taxon>Kitasatosporales</taxon>
        <taxon>Streptomycetaceae</taxon>
        <taxon>Streptomyces</taxon>
    </lineage>
</organism>
<dbReference type="OrthoDB" id="4200101at2"/>
<evidence type="ECO:0000313" key="3">
    <source>
        <dbReference type="EMBL" id="KUO04635.1"/>
    </source>
</evidence>
<dbReference type="RefSeq" id="WP_062717825.1">
    <property type="nucleotide sequence ID" value="NZ_KQ948926.1"/>
</dbReference>
<dbReference type="AlphaFoldDB" id="A0A101U5Z6"/>
<sequence>MNIPEFSHPPETPGSRPEVPQQQSSLTTREDVRRLQHQLDRGNQRLSAVERDNKDLRQKLLHTSARVERLERRLAAMLAAQTRQRGDLPSNAHADHQTIARDYQSLVEHHLASLALAATAASTCRPAYEPATLWFLGELTRALFQDCPTAGLVEEALGLNAAGRKALVPRIDHVLTEVHALRQRAQRTGLPFRWDFDMLPGARIDPTRQAAWLSCDPRLPVQYVIAPAYTVEQQVFCLQRVLTGPSF</sequence>
<protein>
    <submittedName>
        <fullName evidence="3">Uncharacterized protein</fullName>
    </submittedName>
</protein>
<dbReference type="Proteomes" id="UP000053429">
    <property type="component" value="Unassembled WGS sequence"/>
</dbReference>
<evidence type="ECO:0000256" key="2">
    <source>
        <dbReference type="SAM" id="MobiDB-lite"/>
    </source>
</evidence>
<evidence type="ECO:0000256" key="1">
    <source>
        <dbReference type="SAM" id="Coils"/>
    </source>
</evidence>
<comment type="caution">
    <text evidence="3">The sequence shown here is derived from an EMBL/GenBank/DDBJ whole genome shotgun (WGS) entry which is preliminary data.</text>
</comment>
<keyword evidence="1" id="KW-0175">Coiled coil</keyword>
<evidence type="ECO:0000313" key="4">
    <source>
        <dbReference type="Proteomes" id="UP000053429"/>
    </source>
</evidence>
<feature type="coiled-coil region" evidence="1">
    <location>
        <begin position="32"/>
        <end position="73"/>
    </location>
</feature>
<reference evidence="3 4" key="1">
    <citation type="submission" date="2015-10" db="EMBL/GenBank/DDBJ databases">
        <title>Draft genome sequence of Streptomyces caeruleatus NRRL B-24802, type strain for the species Streptomyces caeruleatus.</title>
        <authorList>
            <person name="Ruckert C."/>
            <person name="Winkler A."/>
            <person name="Kalinowski J."/>
            <person name="Kampfer P."/>
            <person name="Glaeser S."/>
        </authorList>
    </citation>
    <scope>NUCLEOTIDE SEQUENCE [LARGE SCALE GENOMIC DNA]</scope>
    <source>
        <strain evidence="3 4">NRRL B-24802</strain>
    </source>
</reference>